<feature type="signal peptide" evidence="1">
    <location>
        <begin position="1"/>
        <end position="21"/>
    </location>
</feature>
<keyword evidence="3" id="KW-1185">Reference proteome</keyword>
<feature type="chain" id="PRO_5046503810" evidence="1">
    <location>
        <begin position="22"/>
        <end position="139"/>
    </location>
</feature>
<evidence type="ECO:0000313" key="2">
    <source>
        <dbReference type="EMBL" id="KAL0954155.1"/>
    </source>
</evidence>
<reference evidence="3" key="1">
    <citation type="submission" date="2024-06" db="EMBL/GenBank/DDBJ databases">
        <title>Multi-omics analyses provide insights into the biosynthesis of the anticancer antibiotic pleurotin in Hohenbuehelia grisea.</title>
        <authorList>
            <person name="Weaver J.A."/>
            <person name="Alberti F."/>
        </authorList>
    </citation>
    <scope>NUCLEOTIDE SEQUENCE [LARGE SCALE GENOMIC DNA]</scope>
    <source>
        <strain evidence="3">T-177</strain>
    </source>
</reference>
<dbReference type="Proteomes" id="UP001556367">
    <property type="component" value="Unassembled WGS sequence"/>
</dbReference>
<comment type="caution">
    <text evidence="2">The sequence shown here is derived from an EMBL/GenBank/DDBJ whole genome shotgun (WGS) entry which is preliminary data.</text>
</comment>
<protein>
    <submittedName>
        <fullName evidence="2">Uncharacterized protein</fullName>
    </submittedName>
</protein>
<gene>
    <name evidence="2" type="ORF">HGRIS_005292</name>
</gene>
<dbReference type="PROSITE" id="PS51257">
    <property type="entry name" value="PROKAR_LIPOPROTEIN"/>
    <property type="match status" value="1"/>
</dbReference>
<evidence type="ECO:0000256" key="1">
    <source>
        <dbReference type="SAM" id="SignalP"/>
    </source>
</evidence>
<dbReference type="EMBL" id="JASNQZ010000008">
    <property type="protein sequence ID" value="KAL0954155.1"/>
    <property type="molecule type" value="Genomic_DNA"/>
</dbReference>
<organism evidence="2 3">
    <name type="scientific">Hohenbuehelia grisea</name>
    <dbReference type="NCBI Taxonomy" id="104357"/>
    <lineage>
        <taxon>Eukaryota</taxon>
        <taxon>Fungi</taxon>
        <taxon>Dikarya</taxon>
        <taxon>Basidiomycota</taxon>
        <taxon>Agaricomycotina</taxon>
        <taxon>Agaricomycetes</taxon>
        <taxon>Agaricomycetidae</taxon>
        <taxon>Agaricales</taxon>
        <taxon>Pleurotineae</taxon>
        <taxon>Pleurotaceae</taxon>
        <taxon>Hohenbuehelia</taxon>
    </lineage>
</organism>
<proteinExistence type="predicted"/>
<sequence length="139" mass="15240">MKCTFSAVAFAVLSFGAIACASPIEANWPVDPHPPYAPPVREPREGDVWCVGERRTVRWDTSNPQTNITNPYGQVVLMKGNRLTNTVLAKGFHLLVAHVQVDVPNVAPAANYRIALIGTPENYGDQFTIAAKGDKRCRH</sequence>
<evidence type="ECO:0000313" key="3">
    <source>
        <dbReference type="Proteomes" id="UP001556367"/>
    </source>
</evidence>
<accession>A0ABR3JEJ7</accession>
<keyword evidence="1" id="KW-0732">Signal</keyword>
<name>A0ABR3JEJ7_9AGAR</name>